<dbReference type="OrthoDB" id="1078822at2"/>
<feature type="transmembrane region" description="Helical" evidence="2">
    <location>
        <begin position="156"/>
        <end position="176"/>
    </location>
</feature>
<dbReference type="EMBL" id="LRQG01000113">
    <property type="protein sequence ID" value="KXA38515.1"/>
    <property type="molecule type" value="Genomic_DNA"/>
</dbReference>
<dbReference type="Pfam" id="PF13240">
    <property type="entry name" value="Zn_Ribbon_1"/>
    <property type="match status" value="1"/>
</dbReference>
<keyword evidence="2" id="KW-0472">Membrane</keyword>
<dbReference type="STRING" id="28128.HMPREF3226_01608"/>
<dbReference type="Proteomes" id="UP000070533">
    <property type="component" value="Unassembled WGS sequence"/>
</dbReference>
<evidence type="ECO:0000313" key="5">
    <source>
        <dbReference type="Proteomes" id="UP000070533"/>
    </source>
</evidence>
<dbReference type="InterPro" id="IPR026870">
    <property type="entry name" value="Zinc_ribbon_dom"/>
</dbReference>
<sequence>MIIKCPECGHQVSDKAPLCPSCGIEIAGHILKCSNCGEIYLREEGSCPNCHHSEVLKFTPIKEDTTEKEISDDEETVVEPTTEKKPIGNSNEAPLIELCEENEHSASSDVSESNNDAIVAEIISDEFVLLDNEASEIKNLKEEQPVIKKKHKNNHIALLVSFLIATIISAILLHFYNQGTTKNEEKEYAIAVSSKEEAVLQQYLDDFPNAPQSHKSIITAHLEQLQKVKGELEKINYFSTKEEYERYLAKNPNSPYRTKILKKIDDLAWDEAVRINTEASYLGYKERMPNGKHNKEADEKLKVFLDDTASPDETKLAVKSIREFLQGINTKSSSKISNTVASSLNFLGKSGSTVTDINDYMREKLYQADVKTLNWHLGEPAEVNNVKVDGATTEQHVIIPARLVIERKGGTAQKKYTIRATVKEGKITSINWMQ</sequence>
<protein>
    <recommendedName>
        <fullName evidence="3">Zinc-ribbon domain-containing protein</fullName>
    </recommendedName>
</protein>
<feature type="region of interest" description="Disordered" evidence="1">
    <location>
        <begin position="65"/>
        <end position="89"/>
    </location>
</feature>
<evidence type="ECO:0000256" key="1">
    <source>
        <dbReference type="SAM" id="MobiDB-lite"/>
    </source>
</evidence>
<keyword evidence="5" id="KW-1185">Reference proteome</keyword>
<reference evidence="5" key="1">
    <citation type="submission" date="2016-01" db="EMBL/GenBank/DDBJ databases">
        <authorList>
            <person name="Mitreva M."/>
            <person name="Pepin K.H."/>
            <person name="Mihindukulasuriya K.A."/>
            <person name="Fulton R."/>
            <person name="Fronick C."/>
            <person name="O'Laughlin M."/>
            <person name="Miner T."/>
            <person name="Herter B."/>
            <person name="Rosa B.A."/>
            <person name="Cordes M."/>
            <person name="Tomlinson C."/>
            <person name="Wollam A."/>
            <person name="Palsikar V.B."/>
            <person name="Mardis E.R."/>
            <person name="Wilson R.K."/>
        </authorList>
    </citation>
    <scope>NUCLEOTIDE SEQUENCE [LARGE SCALE GENOMIC DNA]</scope>
    <source>
        <strain evidence="5">MJR7716</strain>
    </source>
</reference>
<dbReference type="PATRIC" id="fig|28128.5.peg.1648"/>
<dbReference type="InterPro" id="IPR011990">
    <property type="entry name" value="TPR-like_helical_dom_sf"/>
</dbReference>
<keyword evidence="2" id="KW-1133">Transmembrane helix</keyword>
<accession>A0A133Q6L4</accession>
<evidence type="ECO:0000313" key="4">
    <source>
        <dbReference type="EMBL" id="KXA38515.1"/>
    </source>
</evidence>
<comment type="caution">
    <text evidence="4">The sequence shown here is derived from an EMBL/GenBank/DDBJ whole genome shotgun (WGS) entry which is preliminary data.</text>
</comment>
<name>A0A133Q6L4_9BACT</name>
<evidence type="ECO:0000259" key="3">
    <source>
        <dbReference type="Pfam" id="PF13240"/>
    </source>
</evidence>
<dbReference type="AlphaFoldDB" id="A0A133Q6L4"/>
<feature type="domain" description="Zinc-ribbon" evidence="3">
    <location>
        <begin position="4"/>
        <end position="24"/>
    </location>
</feature>
<keyword evidence="2" id="KW-0812">Transmembrane</keyword>
<gene>
    <name evidence="4" type="ORF">HMPREF3226_01608</name>
</gene>
<dbReference type="RefSeq" id="WP_060940816.1">
    <property type="nucleotide sequence ID" value="NZ_KQ957260.1"/>
</dbReference>
<evidence type="ECO:0000256" key="2">
    <source>
        <dbReference type="SAM" id="Phobius"/>
    </source>
</evidence>
<organism evidence="4 5">
    <name type="scientific">Prevotella corporis</name>
    <dbReference type="NCBI Taxonomy" id="28128"/>
    <lineage>
        <taxon>Bacteria</taxon>
        <taxon>Pseudomonadati</taxon>
        <taxon>Bacteroidota</taxon>
        <taxon>Bacteroidia</taxon>
        <taxon>Bacteroidales</taxon>
        <taxon>Prevotellaceae</taxon>
        <taxon>Prevotella</taxon>
    </lineage>
</organism>
<dbReference type="Gene3D" id="1.25.40.10">
    <property type="entry name" value="Tetratricopeptide repeat domain"/>
    <property type="match status" value="1"/>
</dbReference>
<proteinExistence type="predicted"/>